<dbReference type="Gene3D" id="3.30.200.20">
    <property type="entry name" value="Phosphorylase Kinase, domain 1"/>
    <property type="match status" value="1"/>
</dbReference>
<keyword evidence="8" id="KW-0723">Serine/threonine-protein kinase</keyword>
<dbReference type="InterPro" id="IPR011009">
    <property type="entry name" value="Kinase-like_dom_sf"/>
</dbReference>
<keyword evidence="2 5" id="KW-0547">Nucleotide-binding</keyword>
<reference evidence="8 9" key="1">
    <citation type="submission" date="2019-08" db="EMBL/GenBank/DDBJ databases">
        <title>Archangium and Cystobacter genomes.</title>
        <authorList>
            <person name="Chen I.-C.K."/>
            <person name="Wielgoss S."/>
        </authorList>
    </citation>
    <scope>NUCLEOTIDE SEQUENCE [LARGE SCALE GENOMIC DNA]</scope>
    <source>
        <strain evidence="8 9">Cbm 6</strain>
    </source>
</reference>
<evidence type="ECO:0000259" key="7">
    <source>
        <dbReference type="PROSITE" id="PS50011"/>
    </source>
</evidence>
<dbReference type="PROSITE" id="PS50011">
    <property type="entry name" value="PROTEIN_KINASE_DOM"/>
    <property type="match status" value="1"/>
</dbReference>
<protein>
    <submittedName>
        <fullName evidence="8">Serine/threonine protein kinase</fullName>
    </submittedName>
</protein>
<dbReference type="PANTHER" id="PTHR43289:SF34">
    <property type="entry name" value="SERINE_THREONINE-PROTEIN KINASE YBDM-RELATED"/>
    <property type="match status" value="1"/>
</dbReference>
<keyword evidence="3 8" id="KW-0418">Kinase</keyword>
<evidence type="ECO:0000256" key="5">
    <source>
        <dbReference type="PROSITE-ProRule" id="PRU10141"/>
    </source>
</evidence>
<sequence length="351" mass="37967">MRRGGEAAVKDNGHDSDVTYLNLEEGAVVPPPAELAPTRQSRGSGPARTLLLGSSEHPGGEQGHPAVRGLIPGQVVAERYQVERWLGAGGSAMVHEVKDLTTGEHLALKVLAVPSADASQIARFRQEVEHARGLDHPNIVRVYDVGMDGDRHFLTTELLVGMDLKHRLLGTRPTLAEALRWLTHAAAALEFAHGHGVLHRDVKPGNLFLTKPGILKLMDFGLAKSGHVAGVTAQGAVLGTPEYMAPEQISGAHPMSPASDLYSLGVVAYEILTGQLPFRHPQPVPLMFLHVQQPPTPPRTLNPNLPEPFERLVLKLMQKHPEQRYPSAAALRTDLARLWPLALPPKAASSR</sequence>
<feature type="region of interest" description="Disordered" evidence="6">
    <location>
        <begin position="29"/>
        <end position="65"/>
    </location>
</feature>
<dbReference type="InterPro" id="IPR000719">
    <property type="entry name" value="Prot_kinase_dom"/>
</dbReference>
<dbReference type="Pfam" id="PF00069">
    <property type="entry name" value="Pkinase"/>
    <property type="match status" value="1"/>
</dbReference>
<evidence type="ECO:0000256" key="6">
    <source>
        <dbReference type="SAM" id="MobiDB-lite"/>
    </source>
</evidence>
<dbReference type="GO" id="GO:0004674">
    <property type="term" value="F:protein serine/threonine kinase activity"/>
    <property type="evidence" value="ECO:0007669"/>
    <property type="project" value="UniProtKB-KW"/>
</dbReference>
<evidence type="ECO:0000256" key="1">
    <source>
        <dbReference type="ARBA" id="ARBA00022679"/>
    </source>
</evidence>
<dbReference type="PROSITE" id="PS00107">
    <property type="entry name" value="PROTEIN_KINASE_ATP"/>
    <property type="match status" value="1"/>
</dbReference>
<dbReference type="InterPro" id="IPR008271">
    <property type="entry name" value="Ser/Thr_kinase_AS"/>
</dbReference>
<dbReference type="CDD" id="cd14014">
    <property type="entry name" value="STKc_PknB_like"/>
    <property type="match status" value="1"/>
</dbReference>
<dbReference type="PANTHER" id="PTHR43289">
    <property type="entry name" value="MITOGEN-ACTIVATED PROTEIN KINASE KINASE KINASE 20-RELATED"/>
    <property type="match status" value="1"/>
</dbReference>
<dbReference type="Proteomes" id="UP001611383">
    <property type="component" value="Chromosome"/>
</dbReference>
<keyword evidence="9" id="KW-1185">Reference proteome</keyword>
<keyword evidence="1" id="KW-0808">Transferase</keyword>
<proteinExistence type="predicted"/>
<evidence type="ECO:0000313" key="9">
    <source>
        <dbReference type="Proteomes" id="UP001611383"/>
    </source>
</evidence>
<evidence type="ECO:0000256" key="3">
    <source>
        <dbReference type="ARBA" id="ARBA00022777"/>
    </source>
</evidence>
<accession>A0ABY9X3P0</accession>
<evidence type="ECO:0000256" key="4">
    <source>
        <dbReference type="ARBA" id="ARBA00022840"/>
    </source>
</evidence>
<evidence type="ECO:0000313" key="8">
    <source>
        <dbReference type="EMBL" id="WNG49968.1"/>
    </source>
</evidence>
<dbReference type="PROSITE" id="PS00108">
    <property type="entry name" value="PROTEIN_KINASE_ST"/>
    <property type="match status" value="1"/>
</dbReference>
<dbReference type="EMBL" id="CP043494">
    <property type="protein sequence ID" value="WNG49968.1"/>
    <property type="molecule type" value="Genomic_DNA"/>
</dbReference>
<dbReference type="Gene3D" id="1.10.510.10">
    <property type="entry name" value="Transferase(Phosphotransferase) domain 1"/>
    <property type="match status" value="1"/>
</dbReference>
<gene>
    <name evidence="8" type="ORF">F0U60_41990</name>
</gene>
<dbReference type="InterPro" id="IPR017441">
    <property type="entry name" value="Protein_kinase_ATP_BS"/>
</dbReference>
<organism evidence="8 9">
    <name type="scientific">Archangium minus</name>
    <dbReference type="NCBI Taxonomy" id="83450"/>
    <lineage>
        <taxon>Bacteria</taxon>
        <taxon>Pseudomonadati</taxon>
        <taxon>Myxococcota</taxon>
        <taxon>Myxococcia</taxon>
        <taxon>Myxococcales</taxon>
        <taxon>Cystobacterineae</taxon>
        <taxon>Archangiaceae</taxon>
        <taxon>Archangium</taxon>
    </lineage>
</organism>
<feature type="binding site" evidence="5">
    <location>
        <position position="109"/>
    </location>
    <ligand>
        <name>ATP</name>
        <dbReference type="ChEBI" id="CHEBI:30616"/>
    </ligand>
</feature>
<dbReference type="SUPFAM" id="SSF56112">
    <property type="entry name" value="Protein kinase-like (PK-like)"/>
    <property type="match status" value="1"/>
</dbReference>
<feature type="domain" description="Protein kinase" evidence="7">
    <location>
        <begin position="80"/>
        <end position="338"/>
    </location>
</feature>
<keyword evidence="4 5" id="KW-0067">ATP-binding</keyword>
<evidence type="ECO:0000256" key="2">
    <source>
        <dbReference type="ARBA" id="ARBA00022741"/>
    </source>
</evidence>
<dbReference type="SMART" id="SM00220">
    <property type="entry name" value="S_TKc"/>
    <property type="match status" value="1"/>
</dbReference>
<name>A0ABY9X3P0_9BACT</name>